<sequence length="116" mass="12409">MNFGSPKWRDQIGGFLMVANLLTTIPYQFTGFPALSYIAGAFALCGLAAFGPQVAMSRRVFLLIGALLTVIAVSTLPNWDEAIFDALTRASSIAALFCALLRSSALFCALLRSSAR</sequence>
<feature type="transmembrane region" description="Helical" evidence="1">
    <location>
        <begin position="35"/>
        <end position="53"/>
    </location>
</feature>
<gene>
    <name evidence="2" type="ORF">SAMN04488047_12118</name>
</gene>
<keyword evidence="1" id="KW-1133">Transmembrane helix</keyword>
<keyword evidence="3" id="KW-1185">Reference proteome</keyword>
<accession>A0A1I5UJ19</accession>
<feature type="transmembrane region" description="Helical" evidence="1">
    <location>
        <begin position="91"/>
        <end position="111"/>
    </location>
</feature>
<organism evidence="2 3">
    <name type="scientific">Tranquillimonas alkanivorans</name>
    <dbReference type="NCBI Taxonomy" id="441119"/>
    <lineage>
        <taxon>Bacteria</taxon>
        <taxon>Pseudomonadati</taxon>
        <taxon>Pseudomonadota</taxon>
        <taxon>Alphaproteobacteria</taxon>
        <taxon>Rhodobacterales</taxon>
        <taxon>Roseobacteraceae</taxon>
        <taxon>Tranquillimonas</taxon>
    </lineage>
</organism>
<proteinExistence type="predicted"/>
<dbReference type="Proteomes" id="UP000199356">
    <property type="component" value="Unassembled WGS sequence"/>
</dbReference>
<protein>
    <submittedName>
        <fullName evidence="2">Uncharacterized protein</fullName>
    </submittedName>
</protein>
<keyword evidence="1" id="KW-0472">Membrane</keyword>
<feature type="transmembrane region" description="Helical" evidence="1">
    <location>
        <begin position="60"/>
        <end position="79"/>
    </location>
</feature>
<evidence type="ECO:0000313" key="2">
    <source>
        <dbReference type="EMBL" id="SFP95291.1"/>
    </source>
</evidence>
<keyword evidence="1" id="KW-0812">Transmembrane</keyword>
<name>A0A1I5UJ19_9RHOB</name>
<evidence type="ECO:0000256" key="1">
    <source>
        <dbReference type="SAM" id="Phobius"/>
    </source>
</evidence>
<dbReference type="STRING" id="441119.SAMN04488047_12118"/>
<evidence type="ECO:0000313" key="3">
    <source>
        <dbReference type="Proteomes" id="UP000199356"/>
    </source>
</evidence>
<dbReference type="AlphaFoldDB" id="A0A1I5UJ19"/>
<reference evidence="2 3" key="1">
    <citation type="submission" date="2016-10" db="EMBL/GenBank/DDBJ databases">
        <authorList>
            <person name="de Groot N.N."/>
        </authorList>
    </citation>
    <scope>NUCLEOTIDE SEQUENCE [LARGE SCALE GENOMIC DNA]</scope>
    <source>
        <strain evidence="2 3">DSM 19547</strain>
    </source>
</reference>
<dbReference type="EMBL" id="FOXA01000021">
    <property type="protein sequence ID" value="SFP95291.1"/>
    <property type="molecule type" value="Genomic_DNA"/>
</dbReference>
<dbReference type="RefSeq" id="WP_093424713.1">
    <property type="nucleotide sequence ID" value="NZ_FOXA01000021.1"/>
</dbReference>